<feature type="domain" description="2-oxoacid dehydrogenase acyltransferase catalytic" evidence="10">
    <location>
        <begin position="2"/>
        <end position="218"/>
    </location>
</feature>
<protein>
    <recommendedName>
        <fullName evidence="4">dihydrolipoyllysine-residue succinyltransferase</fullName>
        <ecNumber evidence="4">2.3.1.61</ecNumber>
    </recommendedName>
    <alternativeName>
        <fullName evidence="9">2-oxoglutarate dehydrogenase complex component E2</fullName>
    </alternativeName>
</protein>
<keyword evidence="12" id="KW-1185">Reference proteome</keyword>
<name>A0ABR1PGJ8_DIAER</name>
<evidence type="ECO:0000256" key="3">
    <source>
        <dbReference type="ARBA" id="ARBA00007317"/>
    </source>
</evidence>
<evidence type="ECO:0000256" key="9">
    <source>
        <dbReference type="ARBA" id="ARBA00032406"/>
    </source>
</evidence>
<keyword evidence="7" id="KW-0450">Lipoyl</keyword>
<comment type="pathway">
    <text evidence="2">Amino-acid degradation; L-lysine degradation via saccharopine pathway; glutaryl-CoA from L-lysine: step 6/6.</text>
</comment>
<reference evidence="11 12" key="1">
    <citation type="submission" date="2024-02" db="EMBL/GenBank/DDBJ databases">
        <title>De novo assembly and annotation of 12 fungi associated with fruit tree decline syndrome in Ontario, Canada.</title>
        <authorList>
            <person name="Sulman M."/>
            <person name="Ellouze W."/>
            <person name="Ilyukhin E."/>
        </authorList>
    </citation>
    <scope>NUCLEOTIDE SEQUENCE [LARGE SCALE GENOMIC DNA]</scope>
    <source>
        <strain evidence="11 12">M169</strain>
    </source>
</reference>
<comment type="similarity">
    <text evidence="3">Belongs to the 2-oxoacid dehydrogenase family.</text>
</comment>
<keyword evidence="8" id="KW-0012">Acyltransferase</keyword>
<gene>
    <name evidence="11" type="ORF">SLS63_003545</name>
</gene>
<evidence type="ECO:0000256" key="1">
    <source>
        <dbReference type="ARBA" id="ARBA00001938"/>
    </source>
</evidence>
<dbReference type="Pfam" id="PF00198">
    <property type="entry name" value="2-oxoacid_dh"/>
    <property type="match status" value="1"/>
</dbReference>
<dbReference type="EC" id="2.3.1.61" evidence="4"/>
<keyword evidence="5" id="KW-0816">Tricarboxylic acid cycle</keyword>
<evidence type="ECO:0000256" key="2">
    <source>
        <dbReference type="ARBA" id="ARBA00005145"/>
    </source>
</evidence>
<dbReference type="Proteomes" id="UP001430848">
    <property type="component" value="Unassembled WGS sequence"/>
</dbReference>
<sequence length="221" mass="24864">MAIAKNLKQAQNTYASTTTYQDIDMSNLLKWRDQNRPQVAEKYEVRLGFMGPFTQAATLAARDVPEITATLNMDERTITYRDYTNIGIAVSTPRGLVTPVLRNCENQSVVEIERRVAGIAQKARDSKLVMEDLEGGHFSISNPGIFGSYYGTPLIPWGQVATFNLNSIRDRVLPINGKPEIRPQMIVSLTYDHRLLDGSEAVKFISLVKKYVQEPSLLRLE</sequence>
<dbReference type="InterPro" id="IPR023213">
    <property type="entry name" value="CAT-like_dom_sf"/>
</dbReference>
<dbReference type="Gene3D" id="3.30.559.10">
    <property type="entry name" value="Chloramphenicol acetyltransferase-like domain"/>
    <property type="match status" value="1"/>
</dbReference>
<comment type="cofactor">
    <cofactor evidence="1">
        <name>(R)-lipoate</name>
        <dbReference type="ChEBI" id="CHEBI:83088"/>
    </cofactor>
</comment>
<evidence type="ECO:0000313" key="12">
    <source>
        <dbReference type="Proteomes" id="UP001430848"/>
    </source>
</evidence>
<organism evidence="11 12">
    <name type="scientific">Diaporthe eres</name>
    <name type="common">Phomopsis oblonga</name>
    <dbReference type="NCBI Taxonomy" id="83184"/>
    <lineage>
        <taxon>Eukaryota</taxon>
        <taxon>Fungi</taxon>
        <taxon>Dikarya</taxon>
        <taxon>Ascomycota</taxon>
        <taxon>Pezizomycotina</taxon>
        <taxon>Sordariomycetes</taxon>
        <taxon>Sordariomycetidae</taxon>
        <taxon>Diaporthales</taxon>
        <taxon>Diaporthaceae</taxon>
        <taxon>Diaporthe</taxon>
        <taxon>Diaporthe eres species complex</taxon>
    </lineage>
</organism>
<evidence type="ECO:0000256" key="6">
    <source>
        <dbReference type="ARBA" id="ARBA00022679"/>
    </source>
</evidence>
<dbReference type="SUPFAM" id="SSF52777">
    <property type="entry name" value="CoA-dependent acyltransferases"/>
    <property type="match status" value="1"/>
</dbReference>
<proteinExistence type="inferred from homology"/>
<evidence type="ECO:0000256" key="7">
    <source>
        <dbReference type="ARBA" id="ARBA00022823"/>
    </source>
</evidence>
<dbReference type="PANTHER" id="PTHR43416">
    <property type="entry name" value="DIHYDROLIPOYLLYSINE-RESIDUE SUCCINYLTRANSFERASE COMPONENT OF 2-OXOGLUTARATE DEHYDROGENASE COMPLEX, MITOCHONDRIAL-RELATED"/>
    <property type="match status" value="1"/>
</dbReference>
<dbReference type="InterPro" id="IPR050537">
    <property type="entry name" value="2-oxoacid_dehydrogenase"/>
</dbReference>
<dbReference type="EMBL" id="JAKNSF020000011">
    <property type="protein sequence ID" value="KAK7736025.1"/>
    <property type="molecule type" value="Genomic_DNA"/>
</dbReference>
<evidence type="ECO:0000256" key="8">
    <source>
        <dbReference type="ARBA" id="ARBA00023315"/>
    </source>
</evidence>
<evidence type="ECO:0000256" key="5">
    <source>
        <dbReference type="ARBA" id="ARBA00022532"/>
    </source>
</evidence>
<comment type="caution">
    <text evidence="11">The sequence shown here is derived from an EMBL/GenBank/DDBJ whole genome shotgun (WGS) entry which is preliminary data.</text>
</comment>
<evidence type="ECO:0000259" key="10">
    <source>
        <dbReference type="Pfam" id="PF00198"/>
    </source>
</evidence>
<dbReference type="InterPro" id="IPR001078">
    <property type="entry name" value="2-oxoacid_DH_actylTfrase"/>
</dbReference>
<dbReference type="PANTHER" id="PTHR43416:SF5">
    <property type="entry name" value="DIHYDROLIPOYLLYSINE-RESIDUE SUCCINYLTRANSFERASE COMPONENT OF 2-OXOGLUTARATE DEHYDROGENASE COMPLEX, MITOCHONDRIAL"/>
    <property type="match status" value="1"/>
</dbReference>
<accession>A0ABR1PGJ8</accession>
<evidence type="ECO:0000313" key="11">
    <source>
        <dbReference type="EMBL" id="KAK7736025.1"/>
    </source>
</evidence>
<keyword evidence="6" id="KW-0808">Transferase</keyword>
<evidence type="ECO:0000256" key="4">
    <source>
        <dbReference type="ARBA" id="ARBA00012945"/>
    </source>
</evidence>